<feature type="transmembrane region" description="Helical" evidence="8">
    <location>
        <begin position="113"/>
        <end position="135"/>
    </location>
</feature>
<feature type="transmembrane region" description="Helical" evidence="8">
    <location>
        <begin position="87"/>
        <end position="106"/>
    </location>
</feature>
<feature type="transmembrane region" description="Helical" evidence="8">
    <location>
        <begin position="576"/>
        <end position="592"/>
    </location>
</feature>
<keyword evidence="5 8" id="KW-1133">Transmembrane helix</keyword>
<dbReference type="EMBL" id="FPJW01000008">
    <property type="protein sequence ID" value="SFX59820.1"/>
    <property type="molecule type" value="Genomic_DNA"/>
</dbReference>
<dbReference type="GO" id="GO:0005886">
    <property type="term" value="C:plasma membrane"/>
    <property type="evidence" value="ECO:0007669"/>
    <property type="project" value="UniProtKB-SubCell"/>
</dbReference>
<evidence type="ECO:0000313" key="10">
    <source>
        <dbReference type="EMBL" id="SFX59820.1"/>
    </source>
</evidence>
<keyword evidence="11" id="KW-1185">Reference proteome</keyword>
<proteinExistence type="inferred from homology"/>
<evidence type="ECO:0000256" key="3">
    <source>
        <dbReference type="ARBA" id="ARBA00022475"/>
    </source>
</evidence>
<dbReference type="InterPro" id="IPR050586">
    <property type="entry name" value="CPA3_Na-H_Antiporter_D"/>
</dbReference>
<dbReference type="PANTHER" id="PTHR42703:SF1">
    <property type="entry name" value="NA(+)_H(+) ANTIPORTER SUBUNIT D1"/>
    <property type="match status" value="1"/>
</dbReference>
<protein>
    <submittedName>
        <fullName evidence="10">Proton-conducting membrane transporter</fullName>
    </submittedName>
</protein>
<feature type="transmembrane region" description="Helical" evidence="8">
    <location>
        <begin position="247"/>
        <end position="265"/>
    </location>
</feature>
<dbReference type="PANTHER" id="PTHR42703">
    <property type="entry name" value="NADH DEHYDROGENASE"/>
    <property type="match status" value="1"/>
</dbReference>
<feature type="transmembrane region" description="Helical" evidence="8">
    <location>
        <begin position="484"/>
        <end position="502"/>
    </location>
</feature>
<comment type="subcellular location">
    <subcellularLocation>
        <location evidence="1">Cell membrane</location>
        <topology evidence="1">Multi-pass membrane protein</topology>
    </subcellularLocation>
    <subcellularLocation>
        <location evidence="7">Membrane</location>
        <topology evidence="7">Multi-pass membrane protein</topology>
    </subcellularLocation>
</comment>
<dbReference type="RefSeq" id="WP_072326495.1">
    <property type="nucleotide sequence ID" value="NZ_FPJW01000008.1"/>
</dbReference>
<feature type="transmembrane region" description="Helical" evidence="8">
    <location>
        <begin position="406"/>
        <end position="426"/>
    </location>
</feature>
<dbReference type="InterPro" id="IPR001750">
    <property type="entry name" value="ND/Mrp_TM"/>
</dbReference>
<keyword evidence="4 7" id="KW-0812">Transmembrane</keyword>
<gene>
    <name evidence="10" type="ORF">SAMN02745752_02182</name>
</gene>
<evidence type="ECO:0000256" key="6">
    <source>
        <dbReference type="ARBA" id="ARBA00023136"/>
    </source>
</evidence>
<feature type="transmembrane region" description="Helical" evidence="8">
    <location>
        <begin position="366"/>
        <end position="386"/>
    </location>
</feature>
<feature type="transmembrane region" description="Helical" evidence="8">
    <location>
        <begin position="211"/>
        <end position="235"/>
    </location>
</feature>
<organism evidence="10 11">
    <name type="scientific">Marinospirillum alkaliphilum DSM 21637</name>
    <dbReference type="NCBI Taxonomy" id="1122209"/>
    <lineage>
        <taxon>Bacteria</taxon>
        <taxon>Pseudomonadati</taxon>
        <taxon>Pseudomonadota</taxon>
        <taxon>Gammaproteobacteria</taxon>
        <taxon>Oceanospirillales</taxon>
        <taxon>Oceanospirillaceae</taxon>
        <taxon>Marinospirillum</taxon>
    </lineage>
</organism>
<dbReference type="Proteomes" id="UP000182350">
    <property type="component" value="Unassembled WGS sequence"/>
</dbReference>
<feature type="transmembrane region" description="Helical" evidence="8">
    <location>
        <begin position="141"/>
        <end position="158"/>
    </location>
</feature>
<dbReference type="AlphaFoldDB" id="A0A1K1YEN4"/>
<evidence type="ECO:0000256" key="5">
    <source>
        <dbReference type="ARBA" id="ARBA00022989"/>
    </source>
</evidence>
<dbReference type="STRING" id="1122209.SAMN02745752_02182"/>
<evidence type="ECO:0000256" key="4">
    <source>
        <dbReference type="ARBA" id="ARBA00022692"/>
    </source>
</evidence>
<feature type="transmembrane region" description="Helical" evidence="8">
    <location>
        <begin position="170"/>
        <end position="191"/>
    </location>
</feature>
<evidence type="ECO:0000259" key="9">
    <source>
        <dbReference type="Pfam" id="PF00361"/>
    </source>
</evidence>
<dbReference type="OrthoDB" id="9768329at2"/>
<feature type="transmembrane region" description="Helical" evidence="8">
    <location>
        <begin position="277"/>
        <end position="297"/>
    </location>
</feature>
<sequence>MTSLLLLLTPLWPLLLALPLVLRLLQSEPAASQQAFNALWLSAPLPALLLALYLGSGLFETAANSSQQLLLPGLLLGGHWLVDEVRLVFLLMTSLLWLLAGIYARGYMQGKPAALNAFALLWLLTQSGNLLLILAEDVASFYLGFALMTFAGYGLVIHQRTSEALQAGRIYLVLAVLGEALMLAGLLGTTARSATPTMSQLAITLAEPDAPLWLLTCLLLGFGVKAGLPFLHVWLPLAHPVAPTPASAVLSGAMIKAGLLGWWLVLPLGLTSLPQTGHLLTTAGLLAALAAALIGIMQSRAKSVLAYSSISQMGMITALLGAGLADQHLWPLLVPALLLFVAHHGLNKGSLFLAVGISQHPGRLPLPLLVLLLLLPALALTGLLGSGLMTKWEAKSGLYQLEYTGLINWLTLAAAGTTLLMARYLWLLWQEYKTASQPDQHQSNPWMLTGWLILLPLGLLVPWWLPLPDQAQLLWPDPQNFLQLALPVMLGSLLALAGGWLIGRFSKDWQSRAIPGGDLVWIYLSLQQPLQHLGQKLLSALQQAQQQVLQLAHSLSLIWPLLLRLTDRESLLRREAALTFALLLVVLAGLLLL</sequence>
<feature type="transmembrane region" description="Helical" evidence="8">
    <location>
        <begin position="328"/>
        <end position="346"/>
    </location>
</feature>
<evidence type="ECO:0000256" key="2">
    <source>
        <dbReference type="ARBA" id="ARBA00005346"/>
    </source>
</evidence>
<evidence type="ECO:0000256" key="7">
    <source>
        <dbReference type="RuleBase" id="RU000320"/>
    </source>
</evidence>
<keyword evidence="3" id="KW-1003">Cell membrane</keyword>
<evidence type="ECO:0000256" key="8">
    <source>
        <dbReference type="SAM" id="Phobius"/>
    </source>
</evidence>
<feature type="transmembrane region" description="Helical" evidence="8">
    <location>
        <begin position="304"/>
        <end position="322"/>
    </location>
</feature>
<feature type="domain" description="NADH:quinone oxidoreductase/Mrp antiporter transmembrane" evidence="9">
    <location>
        <begin position="135"/>
        <end position="357"/>
    </location>
</feature>
<reference evidence="10 11" key="1">
    <citation type="submission" date="2016-11" db="EMBL/GenBank/DDBJ databases">
        <authorList>
            <person name="Jaros S."/>
            <person name="Januszkiewicz K."/>
            <person name="Wedrychowicz H."/>
        </authorList>
    </citation>
    <scope>NUCLEOTIDE SEQUENCE [LARGE SCALE GENOMIC DNA]</scope>
    <source>
        <strain evidence="10 11">DSM 21637</strain>
    </source>
</reference>
<evidence type="ECO:0000256" key="1">
    <source>
        <dbReference type="ARBA" id="ARBA00004651"/>
    </source>
</evidence>
<name>A0A1K1YEN4_9GAMM</name>
<keyword evidence="6 8" id="KW-0472">Membrane</keyword>
<feature type="transmembrane region" description="Helical" evidence="8">
    <location>
        <begin position="37"/>
        <end position="55"/>
    </location>
</feature>
<accession>A0A1K1YEN4</accession>
<dbReference type="Pfam" id="PF00361">
    <property type="entry name" value="Proton_antipo_M"/>
    <property type="match status" value="1"/>
</dbReference>
<comment type="similarity">
    <text evidence="2">Belongs to the CPA3 antiporters (TC 2.A.63) subunit D family.</text>
</comment>
<feature type="transmembrane region" description="Helical" evidence="8">
    <location>
        <begin position="446"/>
        <end position="464"/>
    </location>
</feature>
<evidence type="ECO:0000313" key="11">
    <source>
        <dbReference type="Proteomes" id="UP000182350"/>
    </source>
</evidence>